<accession>A0A288QUA4</accession>
<name>A0A288QUA4_9LACO</name>
<evidence type="ECO:0000313" key="1">
    <source>
        <dbReference type="EMBL" id="RDL06643.1"/>
    </source>
</evidence>
<protein>
    <submittedName>
        <fullName evidence="1">Uncharacterized protein DUF975</fullName>
    </submittedName>
</protein>
<dbReference type="InterPro" id="IPR010380">
    <property type="entry name" value="DUF975"/>
</dbReference>
<dbReference type="EMBL" id="QRAS01000002">
    <property type="protein sequence ID" value="RDL06643.1"/>
    <property type="molecule type" value="Genomic_DNA"/>
</dbReference>
<dbReference type="AlphaFoldDB" id="A0A288QUA4"/>
<dbReference type="KEGG" id="wso:WSWS_00026"/>
<comment type="caution">
    <text evidence="1">The sequence shown here is derived from an EMBL/GenBank/DDBJ whole genome shotgun (WGS) entry which is preliminary data.</text>
</comment>
<dbReference type="PANTHER" id="PTHR40076:SF1">
    <property type="entry name" value="MEMBRANE PROTEIN"/>
    <property type="match status" value="1"/>
</dbReference>
<dbReference type="Pfam" id="PF06161">
    <property type="entry name" value="DUF975"/>
    <property type="match status" value="1"/>
</dbReference>
<sequence>MKDNYDIRYRGWKRVKGNFKTSFLLTLFIFLFTYIIFGSNGLHNGGIMVDVFSNQGIRTLVSTGIFSGLMKEVIVGVFGLGTVWGFINWSREQATPTTPVKDSLRFWYGDTVVDTIVLLGMRYLFTILWSLLFLIPGVIKSISYSQATYIYADDVKNGVKITSMNEYITRSRELMRGHKMQYFTLNLSFIGWWLLIVLTFGLAAIWVYPYYSATMAEFYMELRRESLYGGRSRGRRG</sequence>
<gene>
    <name evidence="1" type="ORF">DFP99_1026</name>
</gene>
<keyword evidence="2" id="KW-1185">Reference proteome</keyword>
<dbReference type="PANTHER" id="PTHR40076">
    <property type="entry name" value="MEMBRANE PROTEIN-RELATED"/>
    <property type="match status" value="1"/>
</dbReference>
<dbReference type="RefSeq" id="WP_070229357.1">
    <property type="nucleotide sequence ID" value="NZ_BJYO01000003.1"/>
</dbReference>
<organism evidence="1 2">
    <name type="scientific">Weissella soli</name>
    <dbReference type="NCBI Taxonomy" id="155866"/>
    <lineage>
        <taxon>Bacteria</taxon>
        <taxon>Bacillati</taxon>
        <taxon>Bacillota</taxon>
        <taxon>Bacilli</taxon>
        <taxon>Lactobacillales</taxon>
        <taxon>Lactobacillaceae</taxon>
        <taxon>Weissella</taxon>
    </lineage>
</organism>
<proteinExistence type="predicted"/>
<evidence type="ECO:0000313" key="2">
    <source>
        <dbReference type="Proteomes" id="UP000254912"/>
    </source>
</evidence>
<dbReference type="OrthoDB" id="9784844at2"/>
<dbReference type="GeneID" id="94545241"/>
<dbReference type="Proteomes" id="UP000254912">
    <property type="component" value="Unassembled WGS sequence"/>
</dbReference>
<reference evidence="1 2" key="1">
    <citation type="submission" date="2018-07" db="EMBL/GenBank/DDBJ databases">
        <title>Genomic Encyclopedia of Type Strains, Phase III (KMG-III): the genomes of soil and plant-associated and newly described type strains.</title>
        <authorList>
            <person name="Whitman W."/>
        </authorList>
    </citation>
    <scope>NUCLEOTIDE SEQUENCE [LARGE SCALE GENOMIC DNA]</scope>
    <source>
        <strain evidence="1 2">CECT 7031</strain>
    </source>
</reference>